<dbReference type="OrthoDB" id="6921389at2759"/>
<dbReference type="PANTHER" id="PTHR12001">
    <property type="entry name" value="GERANYLGERANYL PYROPHOSPHATE SYNTHASE"/>
    <property type="match status" value="1"/>
</dbReference>
<keyword evidence="13" id="KW-1185">Reference proteome</keyword>
<dbReference type="InterPro" id="IPR000092">
    <property type="entry name" value="Polyprenyl_synt"/>
</dbReference>
<evidence type="ECO:0000256" key="4">
    <source>
        <dbReference type="ARBA" id="ARBA00022842"/>
    </source>
</evidence>
<organism evidence="12 13">
    <name type="scientific">Meira miltonrushii</name>
    <dbReference type="NCBI Taxonomy" id="1280837"/>
    <lineage>
        <taxon>Eukaryota</taxon>
        <taxon>Fungi</taxon>
        <taxon>Dikarya</taxon>
        <taxon>Basidiomycota</taxon>
        <taxon>Ustilaginomycotina</taxon>
        <taxon>Exobasidiomycetes</taxon>
        <taxon>Exobasidiales</taxon>
        <taxon>Brachybasidiaceae</taxon>
        <taxon>Meira</taxon>
    </lineage>
</organism>
<sequence>MNGHSSAMPDPSWYAGVRDILASQSKWTEPNERALLGAYDYLDANPGHGARSKLIDTLDWWLKVPQEKLKRIDDAIRMLHTSSLMIDDIEDGSELRRGRPSSHMVYGVPLTINAANYVYFLGINQLIEMSDVKVPGHTPLMNTEGVQRMMMEEMINLHRGQGMELYLRENFICPSEEEYIQMVNNKTGGLFRVACRLMIGQSSRLKSVAEGDPIVTLINLIGLQYQIRDDYMNLRSGDYTQNKGYCDDLSEGKFSFPLIHAITASRLMIGEKNNGLPIAANKKRAIVQYMQDRTNSFRYTCQVLLHVDRQIRHELRRVEHLFDGGKPNEHIRAYITLLRSGWYRSPDCPPTENDTPYEAI</sequence>
<dbReference type="GO" id="GO:0046872">
    <property type="term" value="F:metal ion binding"/>
    <property type="evidence" value="ECO:0007669"/>
    <property type="project" value="UniProtKB-KW"/>
</dbReference>
<comment type="cofactor">
    <cofactor evidence="1">
        <name>Mg(2+)</name>
        <dbReference type="ChEBI" id="CHEBI:18420"/>
    </cofactor>
</comment>
<evidence type="ECO:0000256" key="5">
    <source>
        <dbReference type="ARBA" id="ARBA00032052"/>
    </source>
</evidence>
<evidence type="ECO:0000256" key="10">
    <source>
        <dbReference type="ARBA" id="ARBA00033096"/>
    </source>
</evidence>
<dbReference type="AlphaFoldDB" id="A0A316VIG9"/>
<evidence type="ECO:0000313" key="13">
    <source>
        <dbReference type="Proteomes" id="UP000245771"/>
    </source>
</evidence>
<dbReference type="RefSeq" id="XP_025357731.1">
    <property type="nucleotide sequence ID" value="XM_025497145.1"/>
</dbReference>
<accession>A0A316VIG9</accession>
<dbReference type="InterPro" id="IPR008949">
    <property type="entry name" value="Isoprenoid_synthase_dom_sf"/>
</dbReference>
<dbReference type="SUPFAM" id="SSF48576">
    <property type="entry name" value="Terpenoid synthases"/>
    <property type="match status" value="1"/>
</dbReference>
<dbReference type="InterPro" id="IPR033749">
    <property type="entry name" value="Polyprenyl_synt_CS"/>
</dbReference>
<evidence type="ECO:0000256" key="6">
    <source>
        <dbReference type="ARBA" id="ARBA00032380"/>
    </source>
</evidence>
<keyword evidence="11" id="KW-0808">Transferase</keyword>
<evidence type="ECO:0000256" key="3">
    <source>
        <dbReference type="ARBA" id="ARBA00022723"/>
    </source>
</evidence>
<evidence type="ECO:0000256" key="2">
    <source>
        <dbReference type="ARBA" id="ARBA00006706"/>
    </source>
</evidence>
<dbReference type="PROSITE" id="PS00444">
    <property type="entry name" value="POLYPRENYL_SYNTHASE_2"/>
    <property type="match status" value="1"/>
</dbReference>
<evidence type="ECO:0000313" key="12">
    <source>
        <dbReference type="EMBL" id="PWN37429.1"/>
    </source>
</evidence>
<dbReference type="Gene3D" id="1.10.600.10">
    <property type="entry name" value="Farnesyl Diphosphate Synthase"/>
    <property type="match status" value="1"/>
</dbReference>
<dbReference type="PANTHER" id="PTHR12001:SF44">
    <property type="entry name" value="GERANYLGERANYL PYROPHOSPHATE SYNTHASE"/>
    <property type="match status" value="1"/>
</dbReference>
<reference evidence="12 13" key="1">
    <citation type="journal article" date="2018" name="Mol. Biol. Evol.">
        <title>Broad Genomic Sampling Reveals a Smut Pathogenic Ancestry of the Fungal Clade Ustilaginomycotina.</title>
        <authorList>
            <person name="Kijpornyongpan T."/>
            <person name="Mondo S.J."/>
            <person name="Barry K."/>
            <person name="Sandor L."/>
            <person name="Lee J."/>
            <person name="Lipzen A."/>
            <person name="Pangilinan J."/>
            <person name="LaButti K."/>
            <person name="Hainaut M."/>
            <person name="Henrissat B."/>
            <person name="Grigoriev I.V."/>
            <person name="Spatafora J.W."/>
            <person name="Aime M.C."/>
        </authorList>
    </citation>
    <scope>NUCLEOTIDE SEQUENCE [LARGE SCALE GENOMIC DNA]</scope>
    <source>
        <strain evidence="12 13">MCA 3882</strain>
    </source>
</reference>
<dbReference type="Pfam" id="PF00348">
    <property type="entry name" value="polyprenyl_synt"/>
    <property type="match status" value="1"/>
</dbReference>
<evidence type="ECO:0000256" key="11">
    <source>
        <dbReference type="RuleBase" id="RU004466"/>
    </source>
</evidence>
<evidence type="ECO:0000256" key="7">
    <source>
        <dbReference type="ARBA" id="ARBA00032424"/>
    </source>
</evidence>
<dbReference type="CDD" id="cd00685">
    <property type="entry name" value="Trans_IPPS_HT"/>
    <property type="match status" value="1"/>
</dbReference>
<gene>
    <name evidence="12" type="ORF">FA14DRAFT_141682</name>
</gene>
<protein>
    <recommendedName>
        <fullName evidence="9">(2E,6E)-farnesyl diphosphate synthase</fullName>
    </recommendedName>
    <alternativeName>
        <fullName evidence="8">Dimethylallyltranstransferase</fullName>
    </alternativeName>
    <alternativeName>
        <fullName evidence="7">Farnesyl diphosphate synthase</fullName>
    </alternativeName>
    <alternativeName>
        <fullName evidence="5">Farnesyltranstransferase</fullName>
    </alternativeName>
    <alternativeName>
        <fullName evidence="10">Geranylgeranyl diphosphate synthase</fullName>
    </alternativeName>
    <alternativeName>
        <fullName evidence="6">Geranyltranstransferase</fullName>
    </alternativeName>
</protein>
<dbReference type="GO" id="GO:0004659">
    <property type="term" value="F:prenyltransferase activity"/>
    <property type="evidence" value="ECO:0007669"/>
    <property type="project" value="InterPro"/>
</dbReference>
<evidence type="ECO:0000256" key="9">
    <source>
        <dbReference type="ARBA" id="ARBA00032873"/>
    </source>
</evidence>
<dbReference type="InParanoid" id="A0A316VIG9"/>
<dbReference type="Proteomes" id="UP000245771">
    <property type="component" value="Unassembled WGS sequence"/>
</dbReference>
<keyword evidence="4" id="KW-0460">Magnesium</keyword>
<comment type="similarity">
    <text evidence="2 11">Belongs to the FPP/GGPP synthase family.</text>
</comment>
<evidence type="ECO:0000256" key="1">
    <source>
        <dbReference type="ARBA" id="ARBA00001946"/>
    </source>
</evidence>
<dbReference type="PROSITE" id="PS00723">
    <property type="entry name" value="POLYPRENYL_SYNTHASE_1"/>
    <property type="match status" value="1"/>
</dbReference>
<proteinExistence type="inferred from homology"/>
<dbReference type="STRING" id="1280837.A0A316VIG9"/>
<dbReference type="SFLD" id="SFLDS00005">
    <property type="entry name" value="Isoprenoid_Synthase_Type_I"/>
    <property type="match status" value="1"/>
</dbReference>
<dbReference type="GO" id="GO:0008299">
    <property type="term" value="P:isoprenoid biosynthetic process"/>
    <property type="evidence" value="ECO:0007669"/>
    <property type="project" value="InterPro"/>
</dbReference>
<evidence type="ECO:0000256" key="8">
    <source>
        <dbReference type="ARBA" id="ARBA00032448"/>
    </source>
</evidence>
<keyword evidence="3" id="KW-0479">Metal-binding</keyword>
<name>A0A316VIG9_9BASI</name>
<dbReference type="GeneID" id="37018926"/>
<dbReference type="EMBL" id="KZ819602">
    <property type="protein sequence ID" value="PWN37429.1"/>
    <property type="molecule type" value="Genomic_DNA"/>
</dbReference>